<dbReference type="Pfam" id="PF04230">
    <property type="entry name" value="PS_pyruv_trans"/>
    <property type="match status" value="1"/>
</dbReference>
<evidence type="ECO:0000259" key="1">
    <source>
        <dbReference type="Pfam" id="PF04230"/>
    </source>
</evidence>
<dbReference type="EMBL" id="JACHWJ010000004">
    <property type="protein sequence ID" value="MBB2958449.1"/>
    <property type="molecule type" value="Genomic_DNA"/>
</dbReference>
<dbReference type="InterPro" id="IPR007345">
    <property type="entry name" value="Polysacch_pyruvyl_Trfase"/>
</dbReference>
<comment type="caution">
    <text evidence="2">The sequence shown here is derived from an EMBL/GenBank/DDBJ whole genome shotgun (WGS) entry which is preliminary data.</text>
</comment>
<feature type="domain" description="Polysaccharide pyruvyl transferase" evidence="1">
    <location>
        <begin position="13"/>
        <end position="306"/>
    </location>
</feature>
<organism evidence="2 3">
    <name type="scientific">Pseudoclavibacter helvolus</name>
    <dbReference type="NCBI Taxonomy" id="255205"/>
    <lineage>
        <taxon>Bacteria</taxon>
        <taxon>Bacillati</taxon>
        <taxon>Actinomycetota</taxon>
        <taxon>Actinomycetes</taxon>
        <taxon>Micrococcales</taxon>
        <taxon>Microbacteriaceae</taxon>
        <taxon>Pseudoclavibacter</taxon>
    </lineage>
</organism>
<keyword evidence="2" id="KW-0808">Transferase</keyword>
<accession>A0A7W4UPW2</accession>
<reference evidence="2 3" key="1">
    <citation type="submission" date="2020-08" db="EMBL/GenBank/DDBJ databases">
        <title>Sequencing the genomes of 1000 actinobacteria strains.</title>
        <authorList>
            <person name="Klenk H.-P."/>
        </authorList>
    </citation>
    <scope>NUCLEOTIDE SEQUENCE [LARGE SCALE GENOMIC DNA]</scope>
    <source>
        <strain evidence="2 3">DSM 20419</strain>
    </source>
</reference>
<proteinExistence type="predicted"/>
<dbReference type="Proteomes" id="UP000545286">
    <property type="component" value="Unassembled WGS sequence"/>
</dbReference>
<name>A0A7W4UPW2_9MICO</name>
<dbReference type="PANTHER" id="PTHR36836:SF1">
    <property type="entry name" value="COLANIC ACID BIOSYNTHESIS PROTEIN WCAK"/>
    <property type="match status" value="1"/>
</dbReference>
<gene>
    <name evidence="2" type="ORF">FHX72_002595</name>
</gene>
<dbReference type="PANTHER" id="PTHR36836">
    <property type="entry name" value="COLANIC ACID BIOSYNTHESIS PROTEIN WCAK"/>
    <property type="match status" value="1"/>
</dbReference>
<dbReference type="AlphaFoldDB" id="A0A7W4UPW2"/>
<dbReference type="RefSeq" id="WP_183625550.1">
    <property type="nucleotide sequence ID" value="NZ_JACHWJ010000004.1"/>
</dbReference>
<dbReference type="GO" id="GO:0016740">
    <property type="term" value="F:transferase activity"/>
    <property type="evidence" value="ECO:0007669"/>
    <property type="project" value="UniProtKB-KW"/>
</dbReference>
<keyword evidence="3" id="KW-1185">Reference proteome</keyword>
<protein>
    <submittedName>
        <fullName evidence="2">Polysaccharide pyruvyl transferase WcaK-like protein</fullName>
    </submittedName>
</protein>
<sequence length="376" mass="40430">MKAVILHAYSTNNSGDGLLVRESLRLLSQAASEFEATVFALDPDSFERSSTVNYIHPLTGQGTSPNRLQLLLAALRAMLRGARLSSALEKQIADADIVIGVGGGYLRASTPVEALKMLVSHYPQLRSGALNRSTVYLSQSIGPLRLGTAGLLSRRLAKISTVFVRDQRSFDDLAPAVAVQRAPDTATLALAAGLTTTGEGPDASRSGVIGLVARSVLGPARRRKKYLGLIKSTRARTNAELLLQSRGRGNNDDAFYATAFGESASRTVREATTSETKKADVVISVRLHGAIETVRNGVPAVHLSYERKGWGAFEDLGISEYVHNAFDFDVNQVVRQANELAANPEKYWEQVDASRDALGAAEKHIVATIKGAIDEF</sequence>
<evidence type="ECO:0000313" key="3">
    <source>
        <dbReference type="Proteomes" id="UP000545286"/>
    </source>
</evidence>
<evidence type="ECO:0000313" key="2">
    <source>
        <dbReference type="EMBL" id="MBB2958449.1"/>
    </source>
</evidence>